<comment type="caution">
    <text evidence="1">The sequence shown here is derived from an EMBL/GenBank/DDBJ whole genome shotgun (WGS) entry which is preliminary data.</text>
</comment>
<reference evidence="1" key="1">
    <citation type="submission" date="2019-03" db="EMBL/GenBank/DDBJ databases">
        <title>Single cell metagenomics reveals metabolic interactions within the superorganism composed of flagellate Streblomastix strix and complex community of Bacteroidetes bacteria on its surface.</title>
        <authorList>
            <person name="Treitli S.C."/>
            <person name="Kolisko M."/>
            <person name="Husnik F."/>
            <person name="Keeling P."/>
            <person name="Hampl V."/>
        </authorList>
    </citation>
    <scope>NUCLEOTIDE SEQUENCE</scope>
    <source>
        <strain evidence="1">STM</strain>
    </source>
</reference>
<dbReference type="AlphaFoldDB" id="A0A5J4P9N2"/>
<accession>A0A5J4P9N2</accession>
<sequence length="138" mass="16382">NDKIENNLSGCFFRNENRQKAIDHIAALCSKTDTIYIYDRYFSKHEAANNLQILNKIFPKKKLTIVYHPNHINDIDITTLQTYCSDWILQKQFLNSHHDRYLILDNKMEVILTSGFSYLSNTDKEFTYVIRPVSQERF</sequence>
<protein>
    <submittedName>
        <fullName evidence="1">Uncharacterized protein</fullName>
    </submittedName>
</protein>
<organism evidence="1">
    <name type="scientific">termite gut metagenome</name>
    <dbReference type="NCBI Taxonomy" id="433724"/>
    <lineage>
        <taxon>unclassified sequences</taxon>
        <taxon>metagenomes</taxon>
        <taxon>organismal metagenomes</taxon>
    </lineage>
</organism>
<gene>
    <name evidence="1" type="ORF">EZS27_042157</name>
</gene>
<evidence type="ECO:0000313" key="1">
    <source>
        <dbReference type="EMBL" id="KAA6306187.1"/>
    </source>
</evidence>
<dbReference type="EMBL" id="SNRY01010104">
    <property type="protein sequence ID" value="KAA6306187.1"/>
    <property type="molecule type" value="Genomic_DNA"/>
</dbReference>
<name>A0A5J4P9N2_9ZZZZ</name>
<feature type="non-terminal residue" evidence="1">
    <location>
        <position position="1"/>
    </location>
</feature>
<proteinExistence type="predicted"/>